<name>A0A5B8U086_9ACTN</name>
<reference evidence="6 7" key="1">
    <citation type="journal article" date="2018" name="J. Microbiol.">
        <title>Baekduia soli gen. nov., sp. nov., a novel bacterium isolated from the soil of Baekdu Mountain and proposal of a novel family name, Baekduiaceae fam. nov.</title>
        <authorList>
            <person name="An D.S."/>
            <person name="Siddiqi M.Z."/>
            <person name="Kim K.H."/>
            <person name="Yu H.S."/>
            <person name="Im W.T."/>
        </authorList>
    </citation>
    <scope>NUCLEOTIDE SEQUENCE [LARGE SCALE GENOMIC DNA]</scope>
    <source>
        <strain evidence="6 7">BR7-21</strain>
    </source>
</reference>
<dbReference type="AlphaFoldDB" id="A0A5B8U086"/>
<dbReference type="CDD" id="cd00383">
    <property type="entry name" value="trans_reg_C"/>
    <property type="match status" value="1"/>
</dbReference>
<dbReference type="InterPro" id="IPR039420">
    <property type="entry name" value="WalR-like"/>
</dbReference>
<dbReference type="InterPro" id="IPR016032">
    <property type="entry name" value="Sig_transdc_resp-reg_C-effctor"/>
</dbReference>
<dbReference type="PANTHER" id="PTHR48111:SF37">
    <property type="entry name" value="RESPONSE REGULATOR PROTEIN CARR"/>
    <property type="match status" value="1"/>
</dbReference>
<dbReference type="SMART" id="SM00448">
    <property type="entry name" value="REC"/>
    <property type="match status" value="1"/>
</dbReference>
<dbReference type="InterPro" id="IPR036388">
    <property type="entry name" value="WH-like_DNA-bd_sf"/>
</dbReference>
<feature type="modified residue" description="4-aspartylphosphate" evidence="2">
    <location>
        <position position="53"/>
    </location>
</feature>
<dbReference type="SUPFAM" id="SSF46894">
    <property type="entry name" value="C-terminal effector domain of the bipartite response regulators"/>
    <property type="match status" value="1"/>
</dbReference>
<proteinExistence type="predicted"/>
<evidence type="ECO:0000256" key="1">
    <source>
        <dbReference type="ARBA" id="ARBA00023125"/>
    </source>
</evidence>
<dbReference type="CDD" id="cd17624">
    <property type="entry name" value="REC_OmpR_PmrA-like"/>
    <property type="match status" value="1"/>
</dbReference>
<dbReference type="Gene3D" id="3.40.50.2300">
    <property type="match status" value="1"/>
</dbReference>
<dbReference type="PROSITE" id="PS50110">
    <property type="entry name" value="RESPONSE_REGULATORY"/>
    <property type="match status" value="1"/>
</dbReference>
<keyword evidence="2" id="KW-0597">Phosphoprotein</keyword>
<organism evidence="6 7">
    <name type="scientific">Baekduia soli</name>
    <dbReference type="NCBI Taxonomy" id="496014"/>
    <lineage>
        <taxon>Bacteria</taxon>
        <taxon>Bacillati</taxon>
        <taxon>Actinomycetota</taxon>
        <taxon>Thermoleophilia</taxon>
        <taxon>Solirubrobacterales</taxon>
        <taxon>Baekduiaceae</taxon>
        <taxon>Baekduia</taxon>
    </lineage>
</organism>
<dbReference type="Proteomes" id="UP000321805">
    <property type="component" value="Chromosome"/>
</dbReference>
<gene>
    <name evidence="6" type="ORF">FSW04_01495</name>
</gene>
<dbReference type="Pfam" id="PF00072">
    <property type="entry name" value="Response_reg"/>
    <property type="match status" value="1"/>
</dbReference>
<evidence type="ECO:0000259" key="5">
    <source>
        <dbReference type="PROSITE" id="PS51755"/>
    </source>
</evidence>
<feature type="domain" description="OmpR/PhoB-type" evidence="5">
    <location>
        <begin position="124"/>
        <end position="221"/>
    </location>
</feature>
<evidence type="ECO:0000256" key="2">
    <source>
        <dbReference type="PROSITE-ProRule" id="PRU00169"/>
    </source>
</evidence>
<evidence type="ECO:0000313" key="6">
    <source>
        <dbReference type="EMBL" id="QEC46382.1"/>
    </source>
</evidence>
<evidence type="ECO:0000256" key="3">
    <source>
        <dbReference type="PROSITE-ProRule" id="PRU01091"/>
    </source>
</evidence>
<dbReference type="Gene3D" id="1.10.10.10">
    <property type="entry name" value="Winged helix-like DNA-binding domain superfamily/Winged helix DNA-binding domain"/>
    <property type="match status" value="1"/>
</dbReference>
<dbReference type="InterPro" id="IPR001867">
    <property type="entry name" value="OmpR/PhoB-type_DNA-bd"/>
</dbReference>
<dbReference type="Pfam" id="PF00486">
    <property type="entry name" value="Trans_reg_C"/>
    <property type="match status" value="1"/>
</dbReference>
<dbReference type="GO" id="GO:0032993">
    <property type="term" value="C:protein-DNA complex"/>
    <property type="evidence" value="ECO:0007669"/>
    <property type="project" value="TreeGrafter"/>
</dbReference>
<keyword evidence="7" id="KW-1185">Reference proteome</keyword>
<evidence type="ECO:0000259" key="4">
    <source>
        <dbReference type="PROSITE" id="PS50110"/>
    </source>
</evidence>
<dbReference type="PROSITE" id="PS51755">
    <property type="entry name" value="OMPR_PHOB"/>
    <property type="match status" value="1"/>
</dbReference>
<dbReference type="SUPFAM" id="SSF52172">
    <property type="entry name" value="CheY-like"/>
    <property type="match status" value="1"/>
</dbReference>
<dbReference type="EMBL" id="CP042430">
    <property type="protein sequence ID" value="QEC46382.1"/>
    <property type="molecule type" value="Genomic_DNA"/>
</dbReference>
<dbReference type="GO" id="GO:0006355">
    <property type="term" value="P:regulation of DNA-templated transcription"/>
    <property type="evidence" value="ECO:0007669"/>
    <property type="project" value="InterPro"/>
</dbReference>
<keyword evidence="1 3" id="KW-0238">DNA-binding</keyword>
<evidence type="ECO:0000313" key="7">
    <source>
        <dbReference type="Proteomes" id="UP000321805"/>
    </source>
</evidence>
<dbReference type="InterPro" id="IPR011006">
    <property type="entry name" value="CheY-like_superfamily"/>
</dbReference>
<dbReference type="Gene3D" id="6.10.250.690">
    <property type="match status" value="1"/>
</dbReference>
<accession>A0A5B8U086</accession>
<feature type="domain" description="Response regulatory" evidence="4">
    <location>
        <begin position="4"/>
        <end position="118"/>
    </location>
</feature>
<dbReference type="InterPro" id="IPR001789">
    <property type="entry name" value="Sig_transdc_resp-reg_receiver"/>
</dbReference>
<dbReference type="PANTHER" id="PTHR48111">
    <property type="entry name" value="REGULATOR OF RPOS"/>
    <property type="match status" value="1"/>
</dbReference>
<dbReference type="KEGG" id="bsol:FSW04_01495"/>
<dbReference type="GO" id="GO:0000156">
    <property type="term" value="F:phosphorelay response regulator activity"/>
    <property type="evidence" value="ECO:0007669"/>
    <property type="project" value="TreeGrafter"/>
</dbReference>
<feature type="DNA-binding region" description="OmpR/PhoB-type" evidence="3">
    <location>
        <begin position="124"/>
        <end position="221"/>
    </location>
</feature>
<dbReference type="GO" id="GO:0000976">
    <property type="term" value="F:transcription cis-regulatory region binding"/>
    <property type="evidence" value="ECO:0007669"/>
    <property type="project" value="TreeGrafter"/>
</dbReference>
<sequence>MSRRILIVEDDTELRALIVRALRGAELAIDEASTGAQALRRVDEHRYDALVLDIGLPDTDGRDLCQALRAGGVEAPVLFLTARGAVVDRIAGFSAGGDDYLVKPFDIAELAARVAALLRRGSYPRDVGVGRLVLDPLTFAMNTGKEAVTLTPTEFRLLAFLASHVGVAVRRHELARAAWPYGGIIHDNTLDVHVSRIRRKLAPLPGAPVVDTVRGVGYILR</sequence>
<dbReference type="OrthoDB" id="3473150at2"/>
<dbReference type="GO" id="GO:0005829">
    <property type="term" value="C:cytosol"/>
    <property type="evidence" value="ECO:0007669"/>
    <property type="project" value="TreeGrafter"/>
</dbReference>
<dbReference type="RefSeq" id="WP_146915524.1">
    <property type="nucleotide sequence ID" value="NZ_CP042430.1"/>
</dbReference>
<dbReference type="SMART" id="SM00862">
    <property type="entry name" value="Trans_reg_C"/>
    <property type="match status" value="1"/>
</dbReference>
<protein>
    <submittedName>
        <fullName evidence="6">Response regulator transcription factor</fullName>
    </submittedName>
</protein>